<dbReference type="EMBL" id="SOQX01000009">
    <property type="protein sequence ID" value="TDX98122.1"/>
    <property type="molecule type" value="Genomic_DNA"/>
</dbReference>
<evidence type="ECO:0000259" key="3">
    <source>
        <dbReference type="Pfam" id="PF01171"/>
    </source>
</evidence>
<dbReference type="OrthoDB" id="9801054at2"/>
<dbReference type="PANTHER" id="PTHR43686:SF1">
    <property type="entry name" value="AMINOTRAN_5 DOMAIN-CONTAINING PROTEIN"/>
    <property type="match status" value="1"/>
</dbReference>
<accession>A0A4R8IG36</accession>
<evidence type="ECO:0000256" key="2">
    <source>
        <dbReference type="ARBA" id="ARBA00022694"/>
    </source>
</evidence>
<dbReference type="PIRSF" id="PIRSF004976">
    <property type="entry name" value="ATPase_YdaO"/>
    <property type="match status" value="1"/>
</dbReference>
<sequence>MSSSVSTSREEISADRVSALKIPKALLRPVGRAIADFNMIREGDRILLGLSGGKDSLSLLHILRHLQRHAPIRFELAALTVDPQIEGFHPQTLKAYLAQLGIPYFFESQPIAENAKSQMKHDSFCAYCSRIKRGIMYATCRREGYNVLALAQHLDDLAESFLMSAFHGGQLRTMKACYTNRDGDVRIIRPLVYARERQTADFATRQILPVIPDSCPACFAMPTERDHMKQLLAQEESHNKQLFRSLMTAMRPLYSKDGAE</sequence>
<evidence type="ECO:0000313" key="4">
    <source>
        <dbReference type="EMBL" id="TDX98122.1"/>
    </source>
</evidence>
<dbReference type="Proteomes" id="UP000294914">
    <property type="component" value="Unassembled WGS sequence"/>
</dbReference>
<evidence type="ECO:0000256" key="1">
    <source>
        <dbReference type="ARBA" id="ARBA00022679"/>
    </source>
</evidence>
<dbReference type="AlphaFoldDB" id="A0A4R8IG36"/>
<feature type="domain" description="tRNA(Ile)-lysidine/2-thiocytidine synthase N-terminal" evidence="3">
    <location>
        <begin position="46"/>
        <end position="213"/>
    </location>
</feature>
<protein>
    <submittedName>
        <fullName evidence="4">tRNA(Ile)-lysidine synthase TilS/MesJ</fullName>
    </submittedName>
</protein>
<proteinExistence type="predicted"/>
<comment type="caution">
    <text evidence="4">The sequence shown here is derived from an EMBL/GenBank/DDBJ whole genome shotgun (WGS) entry which is preliminary data.</text>
</comment>
<dbReference type="InterPro" id="IPR035107">
    <property type="entry name" value="tRNA_thiolation_TtcA_Ctu1"/>
</dbReference>
<keyword evidence="1" id="KW-0808">Transferase</keyword>
<keyword evidence="5" id="KW-1185">Reference proteome</keyword>
<reference evidence="4 5" key="1">
    <citation type="submission" date="2019-03" db="EMBL/GenBank/DDBJ databases">
        <title>Genomic Encyclopedia of Type Strains, Phase IV (KMG-IV): sequencing the most valuable type-strain genomes for metagenomic binning, comparative biology and taxonomic classification.</title>
        <authorList>
            <person name="Goeker M."/>
        </authorList>
    </citation>
    <scope>NUCLEOTIDE SEQUENCE [LARGE SCALE GENOMIC DNA]</scope>
    <source>
        <strain evidence="4 5">DSM 16326</strain>
    </source>
</reference>
<dbReference type="InterPro" id="IPR014729">
    <property type="entry name" value="Rossmann-like_a/b/a_fold"/>
</dbReference>
<keyword evidence="2" id="KW-0819">tRNA processing</keyword>
<dbReference type="GO" id="GO:0008033">
    <property type="term" value="P:tRNA processing"/>
    <property type="evidence" value="ECO:0007669"/>
    <property type="project" value="UniProtKB-KW"/>
</dbReference>
<gene>
    <name evidence="4" type="ORF">EDC23_2604</name>
</gene>
<dbReference type="SUPFAM" id="SSF52402">
    <property type="entry name" value="Adenine nucleotide alpha hydrolases-like"/>
    <property type="match status" value="1"/>
</dbReference>
<dbReference type="InterPro" id="IPR011063">
    <property type="entry name" value="TilS/TtcA_N"/>
</dbReference>
<name>A0A4R8IG36_9GAMM</name>
<evidence type="ECO:0000313" key="5">
    <source>
        <dbReference type="Proteomes" id="UP000294914"/>
    </source>
</evidence>
<dbReference type="RefSeq" id="WP_134085143.1">
    <property type="nucleotide sequence ID" value="NZ_SOQX01000009.1"/>
</dbReference>
<dbReference type="Pfam" id="PF01171">
    <property type="entry name" value="ATP_bind_3"/>
    <property type="match status" value="1"/>
</dbReference>
<dbReference type="GO" id="GO:0016740">
    <property type="term" value="F:transferase activity"/>
    <property type="evidence" value="ECO:0007669"/>
    <property type="project" value="UniProtKB-KW"/>
</dbReference>
<dbReference type="CDD" id="cd24138">
    <property type="entry name" value="TtcA-like"/>
    <property type="match status" value="1"/>
</dbReference>
<organism evidence="4 5">
    <name type="scientific">Thiohalophilus thiocyanatoxydans</name>
    <dbReference type="NCBI Taxonomy" id="381308"/>
    <lineage>
        <taxon>Bacteria</taxon>
        <taxon>Pseudomonadati</taxon>
        <taxon>Pseudomonadota</taxon>
        <taxon>Gammaproteobacteria</taxon>
        <taxon>Thiohalomonadales</taxon>
        <taxon>Thiohalophilaceae</taxon>
        <taxon>Thiohalophilus</taxon>
    </lineage>
</organism>
<dbReference type="PANTHER" id="PTHR43686">
    <property type="entry name" value="SULFURTRANSFERASE-RELATED"/>
    <property type="match status" value="1"/>
</dbReference>
<dbReference type="Gene3D" id="3.40.50.620">
    <property type="entry name" value="HUPs"/>
    <property type="match status" value="1"/>
</dbReference>